<name>A0A159Z1M7_9RHOB</name>
<dbReference type="Proteomes" id="UP000076128">
    <property type="component" value="Chromosome"/>
</dbReference>
<dbReference type="KEGG" id="daa:AKL17_1589"/>
<proteinExistence type="predicted"/>
<accession>A0A159Z1M7</accession>
<evidence type="ECO:0000313" key="2">
    <source>
        <dbReference type="Proteomes" id="UP000076128"/>
    </source>
</evidence>
<reference evidence="1 2" key="1">
    <citation type="submission" date="2015-09" db="EMBL/GenBank/DDBJ databases">
        <title>Complete genome sequence of Defluviimonas alba cai42t isolated from an oilfield in Xinjiang.</title>
        <authorList>
            <person name="Geng S."/>
            <person name="Pan X."/>
            <person name="Wu X."/>
        </authorList>
    </citation>
    <scope>NUCLEOTIDE SEQUENCE [LARGE SCALE GENOMIC DNA]</scope>
    <source>
        <strain evidence="2">cai42</strain>
    </source>
</reference>
<gene>
    <name evidence="1" type="ORF">AKL17_1589</name>
</gene>
<keyword evidence="2" id="KW-1185">Reference proteome</keyword>
<sequence>MSISFSGLRLGKVIQGFPQPVDLSGCLPEKARTKPVK</sequence>
<evidence type="ECO:0000313" key="1">
    <source>
        <dbReference type="EMBL" id="AMY68841.1"/>
    </source>
</evidence>
<organism evidence="1 2">
    <name type="scientific">Frigidibacter mobilis</name>
    <dbReference type="NCBI Taxonomy" id="1335048"/>
    <lineage>
        <taxon>Bacteria</taxon>
        <taxon>Pseudomonadati</taxon>
        <taxon>Pseudomonadota</taxon>
        <taxon>Alphaproteobacteria</taxon>
        <taxon>Rhodobacterales</taxon>
        <taxon>Paracoccaceae</taxon>
        <taxon>Frigidibacter</taxon>
    </lineage>
</organism>
<dbReference type="EMBL" id="CP012661">
    <property type="protein sequence ID" value="AMY68841.1"/>
    <property type="molecule type" value="Genomic_DNA"/>
</dbReference>
<dbReference type="STRING" id="1335048.AKL17_1589"/>
<protein>
    <submittedName>
        <fullName evidence="1">Uncharacterized protein</fullName>
    </submittedName>
</protein>
<dbReference type="AlphaFoldDB" id="A0A159Z1M7"/>